<protein>
    <submittedName>
        <fullName evidence="1">Uncharacterized protein</fullName>
    </submittedName>
</protein>
<proteinExistence type="predicted"/>
<keyword evidence="2" id="KW-1185">Reference proteome</keyword>
<dbReference type="Proteomes" id="UP000019226">
    <property type="component" value="Chromosome"/>
</dbReference>
<organism evidence="1 2">
    <name type="scientific">Corynebacterium casei LMG S-19264</name>
    <dbReference type="NCBI Taxonomy" id="1285583"/>
    <lineage>
        <taxon>Bacteria</taxon>
        <taxon>Bacillati</taxon>
        <taxon>Actinomycetota</taxon>
        <taxon>Actinomycetes</taxon>
        <taxon>Mycobacteriales</taxon>
        <taxon>Corynebacteriaceae</taxon>
        <taxon>Corynebacterium</taxon>
    </lineage>
</organism>
<sequence length="42" mass="4379">MGCPEPFLIHKVMGKAGIPESAEVISAGDTSRGVLTGHLNEE</sequence>
<dbReference type="EMBL" id="CP004350">
    <property type="protein sequence ID" value="AHI19346.1"/>
    <property type="molecule type" value="Genomic_DNA"/>
</dbReference>
<name>A0ABN4CAD7_9CORY</name>
<gene>
    <name evidence="1" type="ORF">CCASEI_03840</name>
</gene>
<accession>A0ABN4CAD7</accession>
<evidence type="ECO:0000313" key="2">
    <source>
        <dbReference type="Proteomes" id="UP000019226"/>
    </source>
</evidence>
<evidence type="ECO:0000313" key="1">
    <source>
        <dbReference type="EMBL" id="AHI19346.1"/>
    </source>
</evidence>
<reference evidence="2" key="1">
    <citation type="submission" date="2013-02" db="EMBL/GenBank/DDBJ databases">
        <title>The complete genome sequence of Corynebacterium casei LMG S-19264 (=DSM 44701).</title>
        <authorList>
            <person name="Ruckert C."/>
            <person name="Albersmeier A."/>
            <person name="Kalinowski J."/>
        </authorList>
    </citation>
    <scope>NUCLEOTIDE SEQUENCE [LARGE SCALE GENOMIC DNA]</scope>
    <source>
        <strain evidence="2">LMG S-19264</strain>
    </source>
</reference>